<feature type="transmembrane region" description="Helical" evidence="8">
    <location>
        <begin position="284"/>
        <end position="303"/>
    </location>
</feature>
<feature type="transmembrane region" description="Helical" evidence="8">
    <location>
        <begin position="181"/>
        <end position="201"/>
    </location>
</feature>
<comment type="subcellular location">
    <subcellularLocation>
        <location evidence="1">Cell membrane</location>
        <topology evidence="1">Multi-pass membrane protein</topology>
    </subcellularLocation>
</comment>
<keyword evidence="3" id="KW-0813">Transport</keyword>
<protein>
    <submittedName>
        <fullName evidence="10">MFS transporter</fullName>
    </submittedName>
</protein>
<dbReference type="Gene3D" id="1.20.1250.20">
    <property type="entry name" value="MFS general substrate transporter like domains"/>
    <property type="match status" value="1"/>
</dbReference>
<feature type="transmembrane region" description="Helical" evidence="8">
    <location>
        <begin position="372"/>
        <end position="391"/>
    </location>
</feature>
<evidence type="ECO:0000313" key="10">
    <source>
        <dbReference type="EMBL" id="PPC75113.1"/>
    </source>
</evidence>
<proteinExistence type="inferred from homology"/>
<keyword evidence="5 8" id="KW-0812">Transmembrane</keyword>
<dbReference type="AlphaFoldDB" id="A0A2S5KKE7"/>
<feature type="transmembrane region" description="Helical" evidence="8">
    <location>
        <begin position="348"/>
        <end position="366"/>
    </location>
</feature>
<feature type="transmembrane region" description="Helical" evidence="8">
    <location>
        <begin position="148"/>
        <end position="169"/>
    </location>
</feature>
<evidence type="ECO:0000313" key="11">
    <source>
        <dbReference type="Proteomes" id="UP000238196"/>
    </source>
</evidence>
<evidence type="ECO:0000256" key="4">
    <source>
        <dbReference type="ARBA" id="ARBA00022475"/>
    </source>
</evidence>
<sequence>MSTSTASRAPMEELLDQPLSGGALWLAAIVLATANFIAVLDVTIANVSVPHIAGGLSATTSQGTYVITSYAVAEAITVPLTGWLAGRFGTVRVFAVSMFLFGLFSALCGLADSLGMLVAARVLQGFAGGPLMPLSQTLLLRIFPPQMAAAAMGLWAMTTLIAPILGPILGGVLCDGISWPAIFLINVPIALPCAWAAWTMLKRYETALIKLPIDKVGLALLILWVGSLQILIDEGKNLDWFSSLEIRVLAVLAVVGFVAFLIWELTEEHPIVDLRVFRHRGFTAAVIAISLGFGAFFAANVLTPLWLQSYMNYTATWSGMTTAWMGVLAVLVAPMVANLVNKFDPRKLAFFGMMWLGLFTLIRAFGTTNMTYWDVALPILLMGLGMPFFFLPLTNLALASVDEPETASSAGLMNFMRTLSGAVATSLVNTAWEDKATYAHAELVGLTDTSGAVNQQLLASGMSPDAAMGTLNNMLNSQSIMLSTNEIMLLTSVAFVVAAMSVWLAPKPTRVVDPSASGH</sequence>
<feature type="transmembrane region" description="Helical" evidence="8">
    <location>
        <begin position="91"/>
        <end position="111"/>
    </location>
</feature>
<dbReference type="PANTHER" id="PTHR42718:SF9">
    <property type="entry name" value="MAJOR FACILITATOR SUPERFAMILY MULTIDRUG TRANSPORTER MFSC"/>
    <property type="match status" value="1"/>
</dbReference>
<dbReference type="PROSITE" id="PS50850">
    <property type="entry name" value="MFS"/>
    <property type="match status" value="1"/>
</dbReference>
<dbReference type="CDD" id="cd17503">
    <property type="entry name" value="MFS_LmrB_MDR_like"/>
    <property type="match status" value="1"/>
</dbReference>
<evidence type="ECO:0000256" key="2">
    <source>
        <dbReference type="ARBA" id="ARBA00008537"/>
    </source>
</evidence>
<name>A0A2S5KKE7_9PROT</name>
<evidence type="ECO:0000256" key="3">
    <source>
        <dbReference type="ARBA" id="ARBA00022448"/>
    </source>
</evidence>
<dbReference type="OrthoDB" id="5287838at2"/>
<dbReference type="Gene3D" id="1.20.1720.10">
    <property type="entry name" value="Multidrug resistance protein D"/>
    <property type="match status" value="1"/>
</dbReference>
<keyword evidence="6 8" id="KW-1133">Transmembrane helix</keyword>
<reference evidence="10 11" key="1">
    <citation type="submission" date="2018-02" db="EMBL/GenBank/DDBJ databases">
        <title>novel marine gammaproteobacteria from coastal saline agro ecosystem.</title>
        <authorList>
            <person name="Krishnan R."/>
            <person name="Ramesh Kumar N."/>
        </authorList>
    </citation>
    <scope>NUCLEOTIDE SEQUENCE [LARGE SCALE GENOMIC DNA]</scope>
    <source>
        <strain evidence="10 11">228</strain>
    </source>
</reference>
<dbReference type="Pfam" id="PF07690">
    <property type="entry name" value="MFS_1"/>
    <property type="match status" value="1"/>
</dbReference>
<dbReference type="InterPro" id="IPR011701">
    <property type="entry name" value="MFS"/>
</dbReference>
<evidence type="ECO:0000256" key="5">
    <source>
        <dbReference type="ARBA" id="ARBA00022692"/>
    </source>
</evidence>
<keyword evidence="7 8" id="KW-0472">Membrane</keyword>
<keyword evidence="4" id="KW-1003">Cell membrane</keyword>
<dbReference type="InterPro" id="IPR036259">
    <property type="entry name" value="MFS_trans_sf"/>
</dbReference>
<evidence type="ECO:0000256" key="7">
    <source>
        <dbReference type="ARBA" id="ARBA00023136"/>
    </source>
</evidence>
<dbReference type="GO" id="GO:0022857">
    <property type="term" value="F:transmembrane transporter activity"/>
    <property type="evidence" value="ECO:0007669"/>
    <property type="project" value="InterPro"/>
</dbReference>
<evidence type="ECO:0000259" key="9">
    <source>
        <dbReference type="PROSITE" id="PS50850"/>
    </source>
</evidence>
<dbReference type="InterPro" id="IPR020846">
    <property type="entry name" value="MFS_dom"/>
</dbReference>
<evidence type="ECO:0000256" key="8">
    <source>
        <dbReference type="SAM" id="Phobius"/>
    </source>
</evidence>
<evidence type="ECO:0000256" key="1">
    <source>
        <dbReference type="ARBA" id="ARBA00004651"/>
    </source>
</evidence>
<feature type="transmembrane region" description="Helical" evidence="8">
    <location>
        <begin position="23"/>
        <end position="44"/>
    </location>
</feature>
<feature type="domain" description="Major facilitator superfamily (MFS) profile" evidence="9">
    <location>
        <begin position="27"/>
        <end position="510"/>
    </location>
</feature>
<organism evidence="10 11">
    <name type="scientific">Proteobacteria bacterium 228</name>
    <dbReference type="NCBI Taxonomy" id="2083153"/>
    <lineage>
        <taxon>Bacteria</taxon>
        <taxon>Pseudomonadati</taxon>
        <taxon>Pseudomonadota</taxon>
    </lineage>
</organism>
<dbReference type="EMBL" id="PRLP01000109">
    <property type="protein sequence ID" value="PPC75113.1"/>
    <property type="molecule type" value="Genomic_DNA"/>
</dbReference>
<feature type="transmembrane region" description="Helical" evidence="8">
    <location>
        <begin position="487"/>
        <end position="505"/>
    </location>
</feature>
<dbReference type="Proteomes" id="UP000238196">
    <property type="component" value="Unassembled WGS sequence"/>
</dbReference>
<dbReference type="PANTHER" id="PTHR42718">
    <property type="entry name" value="MAJOR FACILITATOR SUPERFAMILY MULTIDRUG TRANSPORTER MFSC"/>
    <property type="match status" value="1"/>
</dbReference>
<feature type="transmembrane region" description="Helical" evidence="8">
    <location>
        <begin position="244"/>
        <end position="263"/>
    </location>
</feature>
<feature type="transmembrane region" description="Helical" evidence="8">
    <location>
        <begin position="323"/>
        <end position="341"/>
    </location>
</feature>
<feature type="transmembrane region" description="Helical" evidence="8">
    <location>
        <begin position="213"/>
        <end position="232"/>
    </location>
</feature>
<dbReference type="InterPro" id="IPR004638">
    <property type="entry name" value="EmrB-like"/>
</dbReference>
<dbReference type="PRINTS" id="PR01036">
    <property type="entry name" value="TCRTETB"/>
</dbReference>
<evidence type="ECO:0000256" key="6">
    <source>
        <dbReference type="ARBA" id="ARBA00022989"/>
    </source>
</evidence>
<dbReference type="GO" id="GO:0005886">
    <property type="term" value="C:plasma membrane"/>
    <property type="evidence" value="ECO:0007669"/>
    <property type="project" value="UniProtKB-SubCell"/>
</dbReference>
<gene>
    <name evidence="10" type="primary">emrB</name>
    <name evidence="10" type="ORF">C4K68_22380</name>
</gene>
<comment type="similarity">
    <text evidence="2">Belongs to the major facilitator superfamily. EmrB family.</text>
</comment>
<accession>A0A2S5KKE7</accession>
<dbReference type="SUPFAM" id="SSF103473">
    <property type="entry name" value="MFS general substrate transporter"/>
    <property type="match status" value="1"/>
</dbReference>
<dbReference type="NCBIfam" id="TIGR00711">
    <property type="entry name" value="efflux_EmrB"/>
    <property type="match status" value="1"/>
</dbReference>
<comment type="caution">
    <text evidence="10">The sequence shown here is derived from an EMBL/GenBank/DDBJ whole genome shotgun (WGS) entry which is preliminary data.</text>
</comment>
<feature type="transmembrane region" description="Helical" evidence="8">
    <location>
        <begin position="65"/>
        <end position="85"/>
    </location>
</feature>